<keyword evidence="6 13" id="KW-0812">Transmembrane</keyword>
<dbReference type="InterPro" id="IPR028055">
    <property type="entry name" value="YidC/Oxa/ALB_C"/>
</dbReference>
<dbReference type="InterPro" id="IPR047196">
    <property type="entry name" value="YidC_ALB_C"/>
</dbReference>
<feature type="transmembrane region" description="Helical" evidence="13">
    <location>
        <begin position="514"/>
        <end position="534"/>
    </location>
</feature>
<dbReference type="PRINTS" id="PR01900">
    <property type="entry name" value="YIDCPROTEIN"/>
</dbReference>
<dbReference type="NCBIfam" id="NF002353">
    <property type="entry name" value="PRK01318.1-4"/>
    <property type="match status" value="1"/>
</dbReference>
<feature type="transmembrane region" description="Helical" evidence="13">
    <location>
        <begin position="435"/>
        <end position="456"/>
    </location>
</feature>
<dbReference type="GO" id="GO:0015031">
    <property type="term" value="P:protein transport"/>
    <property type="evidence" value="ECO:0007669"/>
    <property type="project" value="UniProtKB-KW"/>
</dbReference>
<protein>
    <recommendedName>
        <fullName evidence="3 13">Membrane protein insertase YidC</fullName>
    </recommendedName>
    <alternativeName>
        <fullName evidence="12 13">Foldase YidC</fullName>
    </alternativeName>
    <alternativeName>
        <fullName evidence="11 13">Membrane integrase YidC</fullName>
    </alternativeName>
    <alternativeName>
        <fullName evidence="13">Membrane protein YidC</fullName>
    </alternativeName>
</protein>
<comment type="subcellular location">
    <subcellularLocation>
        <location evidence="1">Cell inner membrane</location>
        <topology evidence="1">Multi-pass membrane protein</topology>
    </subcellularLocation>
    <subcellularLocation>
        <location evidence="13">Cell membrane</location>
        <topology evidence="13">Multi-pass membrane protein</topology>
    </subcellularLocation>
</comment>
<evidence type="ECO:0000259" key="15">
    <source>
        <dbReference type="Pfam" id="PF02096"/>
    </source>
</evidence>
<evidence type="ECO:0000256" key="1">
    <source>
        <dbReference type="ARBA" id="ARBA00004429"/>
    </source>
</evidence>
<feature type="compositionally biased region" description="Low complexity" evidence="14">
    <location>
        <begin position="44"/>
        <end position="68"/>
    </location>
</feature>
<dbReference type="NCBIfam" id="TIGR03592">
    <property type="entry name" value="yidC_oxa1_cterm"/>
    <property type="match status" value="1"/>
</dbReference>
<evidence type="ECO:0000256" key="14">
    <source>
        <dbReference type="SAM" id="MobiDB-lite"/>
    </source>
</evidence>
<feature type="domain" description="Membrane insertase YidC/Oxa/ALB C-terminal" evidence="15">
    <location>
        <begin position="370"/>
        <end position="548"/>
    </location>
</feature>
<dbReference type="InterPro" id="IPR028053">
    <property type="entry name" value="Membr_insert_YidC_N"/>
</dbReference>
<feature type="transmembrane region" description="Helical" evidence="13">
    <location>
        <begin position="370"/>
        <end position="393"/>
    </location>
</feature>
<feature type="region of interest" description="Disordered" evidence="14">
    <location>
        <begin position="37"/>
        <end position="75"/>
    </location>
</feature>
<evidence type="ECO:0000256" key="7">
    <source>
        <dbReference type="ARBA" id="ARBA00022927"/>
    </source>
</evidence>
<dbReference type="InterPro" id="IPR019998">
    <property type="entry name" value="Membr_insert_YidC"/>
</dbReference>
<dbReference type="GO" id="GO:0051205">
    <property type="term" value="P:protein insertion into membrane"/>
    <property type="evidence" value="ECO:0007669"/>
    <property type="project" value="TreeGrafter"/>
</dbReference>
<comment type="subunit">
    <text evidence="13">Interacts with the Sec translocase complex via SecD. Specifically interacts with transmembrane segments of nascent integral membrane proteins during membrane integration.</text>
</comment>
<comment type="caution">
    <text evidence="17">The sequence shown here is derived from an EMBL/GenBank/DDBJ whole genome shotgun (WGS) entry which is preliminary data.</text>
</comment>
<dbReference type="EMBL" id="VHSG01000007">
    <property type="protein sequence ID" value="TQV82711.1"/>
    <property type="molecule type" value="Genomic_DNA"/>
</dbReference>
<evidence type="ECO:0000256" key="10">
    <source>
        <dbReference type="ARBA" id="ARBA00023186"/>
    </source>
</evidence>
<organism evidence="17 18">
    <name type="scientific">Exilibacterium tricleocarpae</name>
    <dbReference type="NCBI Taxonomy" id="2591008"/>
    <lineage>
        <taxon>Bacteria</taxon>
        <taxon>Pseudomonadati</taxon>
        <taxon>Pseudomonadota</taxon>
        <taxon>Gammaproteobacteria</taxon>
        <taxon>Cellvibrionales</taxon>
        <taxon>Cellvibrionaceae</taxon>
        <taxon>Exilibacterium</taxon>
    </lineage>
</organism>
<comment type="function">
    <text evidence="13">Required for the insertion and/or proper folding and/or complex formation of integral membrane proteins into the membrane. Involved in integration of membrane proteins that insert both dependently and independently of the Sec translocase complex, as well as at least some lipoproteins. Aids folding of multispanning membrane proteins.</text>
</comment>
<reference evidence="17 18" key="1">
    <citation type="submission" date="2019-06" db="EMBL/GenBank/DDBJ databases">
        <title>Whole genome sequence for Cellvibrionaceae sp. R142.</title>
        <authorList>
            <person name="Wang G."/>
        </authorList>
    </citation>
    <scope>NUCLEOTIDE SEQUENCE [LARGE SCALE GENOMIC DNA]</scope>
    <source>
        <strain evidence="17 18">R142</strain>
    </source>
</reference>
<dbReference type="HAMAP" id="MF_01810">
    <property type="entry name" value="YidC_type1"/>
    <property type="match status" value="1"/>
</dbReference>
<feature type="transmembrane region" description="Helical" evidence="13">
    <location>
        <begin position="6"/>
        <end position="23"/>
    </location>
</feature>
<dbReference type="RefSeq" id="WP_142903727.1">
    <property type="nucleotide sequence ID" value="NZ_ML660090.1"/>
</dbReference>
<dbReference type="NCBIfam" id="TIGR03593">
    <property type="entry name" value="yidC_nterm"/>
    <property type="match status" value="1"/>
</dbReference>
<evidence type="ECO:0000256" key="12">
    <source>
        <dbReference type="ARBA" id="ARBA00033342"/>
    </source>
</evidence>
<evidence type="ECO:0000259" key="16">
    <source>
        <dbReference type="Pfam" id="PF14849"/>
    </source>
</evidence>
<keyword evidence="18" id="KW-1185">Reference proteome</keyword>
<sequence length="555" mass="62437">MDWQRNLLLLAMAAVTFMLFLEWDKFQQRRQPVPVAETTTLSSAPTALPTPAVDTPAAAASDLPSADDTSIERRPAATGAPLISVKTDSLDVLIDTHGGDIVKVALPRHMASLDTPDIPFELLNRTQSHIYVAESGLLGPNGTDTTAGRPVFNAAQTNYQLGDGEDELVVDLTLRHEQADIVKRFTFRRGDYLVGLEYLVDNRGDQPWRANLFGQIKRDSMQPPVSAGFGVQPFLGAALHTNEENYIKYSFDDIQDESVKASNTGGWVAMIQHYFLSAWIPNPDAQNSFSLRKSAGRDLYLMSFTSPQVEVPPATQGTLAASLYAGPKDVYRLEEISPYLDLTVDYGWLWWIAKPLFWVLNWIYGFVSSWGWSIIILTIIVKAIFFPLSATSYKSMAKMRKLQPQMMDLKERYGDNRQKMSEEVMKLYKKEGANPLSGCLPILIQMPVFIALYWVLLESVELRHTPFLGWIDDLSVKDPFFILPLIMGLTMWIQQKLNPAPPDPMQAKIMQMMPFVFTLMFMWFPAGLVLYWVVNNTLSIAQQYVITKQIEAGGT</sequence>
<dbReference type="InterPro" id="IPR001708">
    <property type="entry name" value="YidC/ALB3/OXA1/COX18"/>
</dbReference>
<evidence type="ECO:0000256" key="2">
    <source>
        <dbReference type="ARBA" id="ARBA00010527"/>
    </source>
</evidence>
<proteinExistence type="inferred from homology"/>
<dbReference type="GO" id="GO:0005886">
    <property type="term" value="C:plasma membrane"/>
    <property type="evidence" value="ECO:0007669"/>
    <property type="project" value="UniProtKB-SubCell"/>
</dbReference>
<evidence type="ECO:0000256" key="6">
    <source>
        <dbReference type="ARBA" id="ARBA00022692"/>
    </source>
</evidence>
<comment type="similarity">
    <text evidence="2 13">Belongs to the OXA1/ALB3/YidC family. Type 1 subfamily.</text>
</comment>
<dbReference type="NCBIfam" id="NF002352">
    <property type="entry name" value="PRK01318.1-3"/>
    <property type="match status" value="1"/>
</dbReference>
<evidence type="ECO:0000256" key="3">
    <source>
        <dbReference type="ARBA" id="ARBA00015325"/>
    </source>
</evidence>
<name>A0A545TZS4_9GAMM</name>
<feature type="domain" description="Membrane insertase YidC N-terminal" evidence="16">
    <location>
        <begin position="83"/>
        <end position="359"/>
    </location>
</feature>
<dbReference type="Proteomes" id="UP000319732">
    <property type="component" value="Unassembled WGS sequence"/>
</dbReference>
<dbReference type="PANTHER" id="PTHR12428">
    <property type="entry name" value="OXA1"/>
    <property type="match status" value="1"/>
</dbReference>
<keyword evidence="10 13" id="KW-0143">Chaperone</keyword>
<evidence type="ECO:0000256" key="5">
    <source>
        <dbReference type="ARBA" id="ARBA00022475"/>
    </source>
</evidence>
<keyword evidence="8 13" id="KW-1133">Transmembrane helix</keyword>
<dbReference type="Gene3D" id="2.70.98.90">
    <property type="match status" value="1"/>
</dbReference>
<dbReference type="CDD" id="cd20070">
    <property type="entry name" value="5TM_YidC_Alb3"/>
    <property type="match status" value="1"/>
</dbReference>
<keyword evidence="7 13" id="KW-0653">Protein transport</keyword>
<evidence type="ECO:0000256" key="13">
    <source>
        <dbReference type="HAMAP-Rule" id="MF_01810"/>
    </source>
</evidence>
<dbReference type="GO" id="GO:0032977">
    <property type="term" value="F:membrane insertase activity"/>
    <property type="evidence" value="ECO:0007669"/>
    <property type="project" value="InterPro"/>
</dbReference>
<dbReference type="AlphaFoldDB" id="A0A545TZS4"/>
<gene>
    <name evidence="13 17" type="primary">yidC</name>
    <name evidence="17" type="ORF">FKG94_08275</name>
</gene>
<evidence type="ECO:0000313" key="17">
    <source>
        <dbReference type="EMBL" id="TQV82711.1"/>
    </source>
</evidence>
<evidence type="ECO:0000256" key="9">
    <source>
        <dbReference type="ARBA" id="ARBA00023136"/>
    </source>
</evidence>
<dbReference type="Pfam" id="PF02096">
    <property type="entry name" value="60KD_IMP"/>
    <property type="match status" value="1"/>
</dbReference>
<keyword evidence="4 13" id="KW-0813">Transport</keyword>
<dbReference type="CDD" id="cd19961">
    <property type="entry name" value="EcYidC-like_peri"/>
    <property type="match status" value="1"/>
</dbReference>
<evidence type="ECO:0000313" key="18">
    <source>
        <dbReference type="Proteomes" id="UP000319732"/>
    </source>
</evidence>
<dbReference type="InterPro" id="IPR038221">
    <property type="entry name" value="YidC_periplasmic_sf"/>
</dbReference>
<dbReference type="OrthoDB" id="9780552at2"/>
<evidence type="ECO:0000256" key="11">
    <source>
        <dbReference type="ARBA" id="ARBA00033245"/>
    </source>
</evidence>
<evidence type="ECO:0000256" key="8">
    <source>
        <dbReference type="ARBA" id="ARBA00022989"/>
    </source>
</evidence>
<evidence type="ECO:0000256" key="4">
    <source>
        <dbReference type="ARBA" id="ARBA00022448"/>
    </source>
</evidence>
<dbReference type="Pfam" id="PF14849">
    <property type="entry name" value="YidC_periplas"/>
    <property type="match status" value="1"/>
</dbReference>
<keyword evidence="9 13" id="KW-0472">Membrane</keyword>
<dbReference type="PANTHER" id="PTHR12428:SF65">
    <property type="entry name" value="CYTOCHROME C OXIDASE ASSEMBLY PROTEIN COX18, MITOCHONDRIAL"/>
    <property type="match status" value="1"/>
</dbReference>
<keyword evidence="5 13" id="KW-1003">Cell membrane</keyword>
<accession>A0A545TZS4</accession>
<dbReference type="PRINTS" id="PR00701">
    <property type="entry name" value="60KDINNERMP"/>
</dbReference>